<protein>
    <submittedName>
        <fullName evidence="2">Uncharacterized protein</fullName>
    </submittedName>
</protein>
<organism evidence="2 3">
    <name type="scientific">Mycena alexandri</name>
    <dbReference type="NCBI Taxonomy" id="1745969"/>
    <lineage>
        <taxon>Eukaryota</taxon>
        <taxon>Fungi</taxon>
        <taxon>Dikarya</taxon>
        <taxon>Basidiomycota</taxon>
        <taxon>Agaricomycotina</taxon>
        <taxon>Agaricomycetes</taxon>
        <taxon>Agaricomycetidae</taxon>
        <taxon>Agaricales</taxon>
        <taxon>Marasmiineae</taxon>
        <taxon>Mycenaceae</taxon>
        <taxon>Mycena</taxon>
    </lineage>
</organism>
<dbReference type="EMBL" id="JARJCM010000158">
    <property type="protein sequence ID" value="KAJ7025137.1"/>
    <property type="molecule type" value="Genomic_DNA"/>
</dbReference>
<feature type="region of interest" description="Disordered" evidence="1">
    <location>
        <begin position="21"/>
        <end position="53"/>
    </location>
</feature>
<accession>A0AAD6SGQ1</accession>
<reference evidence="2" key="1">
    <citation type="submission" date="2023-03" db="EMBL/GenBank/DDBJ databases">
        <title>Massive genome expansion in bonnet fungi (Mycena s.s.) driven by repeated elements and novel gene families across ecological guilds.</title>
        <authorList>
            <consortium name="Lawrence Berkeley National Laboratory"/>
            <person name="Harder C.B."/>
            <person name="Miyauchi S."/>
            <person name="Viragh M."/>
            <person name="Kuo A."/>
            <person name="Thoen E."/>
            <person name="Andreopoulos B."/>
            <person name="Lu D."/>
            <person name="Skrede I."/>
            <person name="Drula E."/>
            <person name="Henrissat B."/>
            <person name="Morin E."/>
            <person name="Kohler A."/>
            <person name="Barry K."/>
            <person name="LaButti K."/>
            <person name="Morin E."/>
            <person name="Salamov A."/>
            <person name="Lipzen A."/>
            <person name="Mereny Z."/>
            <person name="Hegedus B."/>
            <person name="Baldrian P."/>
            <person name="Stursova M."/>
            <person name="Weitz H."/>
            <person name="Taylor A."/>
            <person name="Grigoriev I.V."/>
            <person name="Nagy L.G."/>
            <person name="Martin F."/>
            <person name="Kauserud H."/>
        </authorList>
    </citation>
    <scope>NUCLEOTIDE SEQUENCE</scope>
    <source>
        <strain evidence="2">CBHHK200</strain>
    </source>
</reference>
<evidence type="ECO:0000313" key="2">
    <source>
        <dbReference type="EMBL" id="KAJ7025137.1"/>
    </source>
</evidence>
<proteinExistence type="predicted"/>
<dbReference type="Proteomes" id="UP001218188">
    <property type="component" value="Unassembled WGS sequence"/>
</dbReference>
<dbReference type="AlphaFoldDB" id="A0AAD6SGQ1"/>
<feature type="compositionally biased region" description="Basic residues" evidence="1">
    <location>
        <begin position="91"/>
        <end position="111"/>
    </location>
</feature>
<gene>
    <name evidence="2" type="ORF">C8F04DRAFT_1191702</name>
</gene>
<keyword evidence="3" id="KW-1185">Reference proteome</keyword>
<name>A0AAD6SGQ1_9AGAR</name>
<evidence type="ECO:0000313" key="3">
    <source>
        <dbReference type="Proteomes" id="UP001218188"/>
    </source>
</evidence>
<evidence type="ECO:0000256" key="1">
    <source>
        <dbReference type="SAM" id="MobiDB-lite"/>
    </source>
</evidence>
<sequence length="134" mass="15493">MAPAPPQHDLTQSDLRALKRAEQREKTRQRMARHRAQLKTLSPEAQAEAHERARLARATYRANEYAHNHGVEAYEAKLERQRLKTLENEQRRRRAVRPRAPKPKSPSRKPRSACSGPQNHEPFAEAVLHNNSLE</sequence>
<comment type="caution">
    <text evidence="2">The sequence shown here is derived from an EMBL/GenBank/DDBJ whole genome shotgun (WGS) entry which is preliminary data.</text>
</comment>
<feature type="region of interest" description="Disordered" evidence="1">
    <location>
        <begin position="82"/>
        <end position="134"/>
    </location>
</feature>